<name>A0A510UHR6_ALIFS</name>
<comment type="caution">
    <text evidence="5">The sequence shown here is derived from an EMBL/GenBank/DDBJ whole genome shotgun (WGS) entry which is preliminary data.</text>
</comment>
<dbReference type="InterPro" id="IPR013320">
    <property type="entry name" value="ConA-like_dom_sf"/>
</dbReference>
<dbReference type="Gene3D" id="2.60.120.200">
    <property type="match status" value="2"/>
</dbReference>
<dbReference type="PANTHER" id="PTHR47635:SF2">
    <property type="entry name" value="LAMG-LIKE JELLYROLL FOLD DOMAIN-CONTAINING PROTEIN"/>
    <property type="match status" value="1"/>
</dbReference>
<feature type="signal peptide" evidence="3">
    <location>
        <begin position="1"/>
        <end position="25"/>
    </location>
</feature>
<dbReference type="CDD" id="cd06900">
    <property type="entry name" value="lectin_VcfQ"/>
    <property type="match status" value="1"/>
</dbReference>
<dbReference type="RefSeq" id="WP_146864576.1">
    <property type="nucleotide sequence ID" value="NZ_BJTZ01000013.1"/>
</dbReference>
<accession>A0A510UHR6</accession>
<evidence type="ECO:0000256" key="3">
    <source>
        <dbReference type="SAM" id="SignalP"/>
    </source>
</evidence>
<gene>
    <name evidence="5" type="primary">mshQ2</name>
    <name evidence="5" type="ORF">AFI02nite_22090</name>
</gene>
<evidence type="ECO:0000259" key="4">
    <source>
        <dbReference type="SMART" id="SM00560"/>
    </source>
</evidence>
<dbReference type="PANTHER" id="PTHR47635">
    <property type="entry name" value="CUB DOMAIN-CONTAINING PROTEIN"/>
    <property type="match status" value="1"/>
</dbReference>
<dbReference type="InterPro" id="IPR006558">
    <property type="entry name" value="LamG-like"/>
</dbReference>
<dbReference type="InterPro" id="IPR035665">
    <property type="entry name" value="VcfQ_lectin"/>
</dbReference>
<sequence length="1467" mass="160956">MTKPFSRSLIISAFSLCLMPLSAFAFPPINPNTYFPGIAQGHSNSYQSCPYAQLEMNNSAKINGTHGNSLDFCSSNQGAGLPNDSCDNASGGYKSCQITGNNTPSLSLSSFQTSDSTKFRSCNSGSQAYKNKKYNRIEVRNTCNASIKNSSNTTYLNGLAIEDNAKVTLNSGDYWIKNLSVTGHAEIKISGNVRLFIYDNLTLSNQIKITLNDNASLYIIGYKNIQLNDNASVEGYIYANNTLSLNNNSHILGRVSSHKLFMEGDAYINRKLTPPPTLPPAALSLRLDENSWSGTIGEVKDSSGNDFNGTAKNHIQPKKDNPALPVDMANMGTCGYGDFKKSQTQYIEVPHNSKLSNEDTITVSAWINPSSYPSYNRLNTIVSKNGNYEFHLNSQGQINWYWELKGTNYPINLTTRESIPLNRWSHIVIRYDAHNTHKASIFINGVEVRSIVEPVYPLKHLKENTQPLQVGNDYDLTRTFDGLIDEVNVFDQALTDEQVNQLYQQRHPCPDNVEMTCYEDNFDSLTTSWVTSRSSGSFTPTVINGRLQLTQAQRAQSTASSYQYLYPALGNKIEVEFDYMAYGGNGADGLAIVFSDAEVTPQAGAFGGPLGYGFKNNSEAVKPGFTGGWLGIGLDEYGNYSKEGGSKNYNSYNTAQSIVLRGSGARYSGYNYITGTRVSTDIDNNNGYNKTHRYRITIDSTNRNSANVTVERSVVNAGLAPDFRKEIGPIDVLRPQYNQDEPPENFIMSLTGSTGQLYNTHEIDNFKVCALYSKPIGEQIDHFEFDHSGQGSTCDVSNVTLRACADESCSTLFTEDVDVTLDTNNLGGDGYWLNGNNITVRNGIANLSIGKPTQGNVKLDVVSSSPSTKPFSHTLCSINGQSLSDKNCTLNFESEGLTVIVPDKLANKPVEATIKGCGSSFTGTKNIQLWSDYITPKQSNLIGSPTLYGLVNNSWKDIGKQESAATTFALNFTNNEAKITLNYADAGQLQLNAKYQKSYYQNIEGSDLFISIPVGLSAYVTDKNNSSANSNCSSEDVSCSIFAHAGETFNLNVKAHAWMGDNDTYLADNPVTPNYAQDNLILDHTLIAPSQQLGGNTGNLSINHYDHQIAQGSTNRVPQSISEVGVFDISVTPPKGYLGSSAYQIKAANTGSIGRFTPAYFNVLGDKPSIQEGCNDFTYMGQTFSFTESPTLSLYPLSETGTLLQNYTIGSWWRYNNSWNLRTYTASPSNMTIIDSETLSVLGQRSGFSTPGNVIKLPAQAKMQLQGANLRYIKPFNPKAPVEDTITLQLAADDLRDQDQICHKTNASGACLGYAFPPTDTQRQEWGRITMEDTYGSELNDLKSQIQTESYIGNRFVKNNDDCTVLSMPEFSFDVGKDPSALPVGKGTTKASLDNTHVEDGSTSMTFTAPGNGNQGQVVPTLSLLNLPWLQQDADNNQSFEDSIKAIIHFGIYRGSDRIIWNREQTN</sequence>
<dbReference type="EMBL" id="BJTZ01000013">
    <property type="protein sequence ID" value="GEK14173.1"/>
    <property type="molecule type" value="Genomic_DNA"/>
</dbReference>
<evidence type="ECO:0000256" key="2">
    <source>
        <dbReference type="ARBA" id="ARBA00023157"/>
    </source>
</evidence>
<reference evidence="5 6" key="1">
    <citation type="submission" date="2019-07" db="EMBL/GenBank/DDBJ databases">
        <title>Whole genome shotgun sequence of Aliivibrio fischeri NBRC 101058.</title>
        <authorList>
            <person name="Hosoyama A."/>
            <person name="Uohara A."/>
            <person name="Ohji S."/>
            <person name="Ichikawa N."/>
        </authorList>
    </citation>
    <scope>NUCLEOTIDE SEQUENCE [LARGE SCALE GENOMIC DNA]</scope>
    <source>
        <strain evidence="5 6">NBRC 101058</strain>
    </source>
</reference>
<evidence type="ECO:0000256" key="1">
    <source>
        <dbReference type="ARBA" id="ARBA00022729"/>
    </source>
</evidence>
<dbReference type="SUPFAM" id="SSF49899">
    <property type="entry name" value="Concanavalin A-like lectins/glucanases"/>
    <property type="match status" value="2"/>
</dbReference>
<feature type="chain" id="PRO_5022144489" evidence="3">
    <location>
        <begin position="26"/>
        <end position="1467"/>
    </location>
</feature>
<dbReference type="Pfam" id="PF20419">
    <property type="entry name" value="DUF6701"/>
    <property type="match status" value="1"/>
</dbReference>
<keyword evidence="1 3" id="KW-0732">Signal</keyword>
<organism evidence="5 6">
    <name type="scientific">Aliivibrio fischeri</name>
    <name type="common">Vibrio fischeri</name>
    <dbReference type="NCBI Taxonomy" id="668"/>
    <lineage>
        <taxon>Bacteria</taxon>
        <taxon>Pseudomonadati</taxon>
        <taxon>Pseudomonadota</taxon>
        <taxon>Gammaproteobacteria</taxon>
        <taxon>Vibrionales</taxon>
        <taxon>Vibrionaceae</taxon>
        <taxon>Aliivibrio</taxon>
    </lineage>
</organism>
<feature type="domain" description="LamG-like jellyroll fold" evidence="4">
    <location>
        <begin position="359"/>
        <end position="497"/>
    </location>
</feature>
<dbReference type="Proteomes" id="UP000321787">
    <property type="component" value="Unassembled WGS sequence"/>
</dbReference>
<protein>
    <submittedName>
        <fullName evidence="5">MSHA biogenesis protein MshQ</fullName>
    </submittedName>
</protein>
<dbReference type="SMART" id="SM00560">
    <property type="entry name" value="LamGL"/>
    <property type="match status" value="1"/>
</dbReference>
<proteinExistence type="predicted"/>
<dbReference type="InterPro" id="IPR046524">
    <property type="entry name" value="DUF6701"/>
</dbReference>
<dbReference type="Pfam" id="PF13385">
    <property type="entry name" value="Laminin_G_3"/>
    <property type="match status" value="1"/>
</dbReference>
<keyword evidence="2" id="KW-1015">Disulfide bond</keyword>
<evidence type="ECO:0000313" key="5">
    <source>
        <dbReference type="EMBL" id="GEK14173.1"/>
    </source>
</evidence>
<evidence type="ECO:0000313" key="6">
    <source>
        <dbReference type="Proteomes" id="UP000321787"/>
    </source>
</evidence>